<dbReference type="Pfam" id="PF00857">
    <property type="entry name" value="Isochorismatase"/>
    <property type="match status" value="1"/>
</dbReference>
<evidence type="ECO:0000259" key="9">
    <source>
        <dbReference type="Pfam" id="PF00857"/>
    </source>
</evidence>
<dbReference type="PANTHER" id="PTHR11080:SF2">
    <property type="entry name" value="LD05707P"/>
    <property type="match status" value="1"/>
</dbReference>
<evidence type="ECO:0000256" key="7">
    <source>
        <dbReference type="ARBA" id="ARBA00043224"/>
    </source>
</evidence>
<organism evidence="10 11">
    <name type="scientific">Orbilia brochopaga</name>
    <dbReference type="NCBI Taxonomy" id="3140254"/>
    <lineage>
        <taxon>Eukaryota</taxon>
        <taxon>Fungi</taxon>
        <taxon>Dikarya</taxon>
        <taxon>Ascomycota</taxon>
        <taxon>Pezizomycotina</taxon>
        <taxon>Orbiliomycetes</taxon>
        <taxon>Orbiliales</taxon>
        <taxon>Orbiliaceae</taxon>
        <taxon>Orbilia</taxon>
    </lineage>
</organism>
<keyword evidence="3" id="KW-0479">Metal-binding</keyword>
<evidence type="ECO:0000313" key="10">
    <source>
        <dbReference type="EMBL" id="KAK6353320.1"/>
    </source>
</evidence>
<name>A0AAV9V2P8_9PEZI</name>
<dbReference type="GO" id="GO:0008936">
    <property type="term" value="F:nicotinamidase activity"/>
    <property type="evidence" value="ECO:0007669"/>
    <property type="project" value="UniProtKB-EC"/>
</dbReference>
<dbReference type="InterPro" id="IPR000868">
    <property type="entry name" value="Isochorismatase-like_dom"/>
</dbReference>
<keyword evidence="2" id="KW-0662">Pyridine nucleotide biosynthesis</keyword>
<dbReference type="EC" id="3.5.1.19" evidence="6"/>
<feature type="domain" description="Isochorismatase-like" evidence="9">
    <location>
        <begin position="30"/>
        <end position="242"/>
    </location>
</feature>
<feature type="region of interest" description="Disordered" evidence="8">
    <location>
        <begin position="1"/>
        <end position="22"/>
    </location>
</feature>
<comment type="pathway">
    <text evidence="5">Cofactor biosynthesis; nicotinate biosynthesis; nicotinate from nicotinamide: step 1/1.</text>
</comment>
<evidence type="ECO:0000256" key="1">
    <source>
        <dbReference type="ARBA" id="ARBA00006336"/>
    </source>
</evidence>
<keyword evidence="11" id="KW-1185">Reference proteome</keyword>
<gene>
    <name evidence="10" type="primary">PNC1</name>
    <name evidence="10" type="ORF">TWF696_005290</name>
</gene>
<dbReference type="Proteomes" id="UP001375240">
    <property type="component" value="Unassembled WGS sequence"/>
</dbReference>
<evidence type="ECO:0000313" key="11">
    <source>
        <dbReference type="Proteomes" id="UP001375240"/>
    </source>
</evidence>
<sequence length="259" mass="29155">MEQQQQQPVATPVVNTSGRHQPRPAEFRPALLVIDMQEDFCPPNGTLAVVGGRDIIPTINALLANRTFLIRVASKDWHPTNHVSFASNHLPPNNVPFKSEATITNPYNLSEKPYRTRLWPIHCVQGTHGAELVPELARTLIDETIEKGQDPRIEMYSCFHDPFETPRVVDTGLEEKLNELRITHVYIVGLAFDFCVKYSALDARRAGFEVFVVSEGTRAVVAENWLATEKELHSNGVKVIRAGDSALRWLHAQVENIYL</sequence>
<dbReference type="Gene3D" id="3.40.50.850">
    <property type="entry name" value="Isochorismatase-like"/>
    <property type="match status" value="1"/>
</dbReference>
<proteinExistence type="inferred from homology"/>
<reference evidence="10 11" key="1">
    <citation type="submission" date="2019-10" db="EMBL/GenBank/DDBJ databases">
        <authorList>
            <person name="Palmer J.M."/>
        </authorList>
    </citation>
    <scope>NUCLEOTIDE SEQUENCE [LARGE SCALE GENOMIC DNA]</scope>
    <source>
        <strain evidence="10 11">TWF696</strain>
    </source>
</reference>
<dbReference type="GO" id="GO:0019363">
    <property type="term" value="P:pyridine nucleotide biosynthetic process"/>
    <property type="evidence" value="ECO:0007669"/>
    <property type="project" value="UniProtKB-KW"/>
</dbReference>
<dbReference type="SUPFAM" id="SSF52499">
    <property type="entry name" value="Isochorismatase-like hydrolases"/>
    <property type="match status" value="1"/>
</dbReference>
<dbReference type="InterPro" id="IPR052347">
    <property type="entry name" value="Isochorismatase_Nicotinamidase"/>
</dbReference>
<dbReference type="PANTHER" id="PTHR11080">
    <property type="entry name" value="PYRAZINAMIDASE/NICOTINAMIDASE"/>
    <property type="match status" value="1"/>
</dbReference>
<evidence type="ECO:0000256" key="4">
    <source>
        <dbReference type="ARBA" id="ARBA00022801"/>
    </source>
</evidence>
<evidence type="ECO:0000256" key="3">
    <source>
        <dbReference type="ARBA" id="ARBA00022723"/>
    </source>
</evidence>
<evidence type="ECO:0000256" key="2">
    <source>
        <dbReference type="ARBA" id="ARBA00022642"/>
    </source>
</evidence>
<keyword evidence="4" id="KW-0378">Hydrolase</keyword>
<dbReference type="AlphaFoldDB" id="A0AAV9V2P8"/>
<comment type="caution">
    <text evidence="10">The sequence shown here is derived from an EMBL/GenBank/DDBJ whole genome shotgun (WGS) entry which is preliminary data.</text>
</comment>
<comment type="similarity">
    <text evidence="1">Belongs to the isochorismatase family.</text>
</comment>
<dbReference type="GO" id="GO:0046872">
    <property type="term" value="F:metal ion binding"/>
    <property type="evidence" value="ECO:0007669"/>
    <property type="project" value="UniProtKB-KW"/>
</dbReference>
<dbReference type="InterPro" id="IPR036380">
    <property type="entry name" value="Isochorismatase-like_sf"/>
</dbReference>
<evidence type="ECO:0000256" key="8">
    <source>
        <dbReference type="SAM" id="MobiDB-lite"/>
    </source>
</evidence>
<dbReference type="EMBL" id="JAVHNQ010000003">
    <property type="protein sequence ID" value="KAK6353320.1"/>
    <property type="molecule type" value="Genomic_DNA"/>
</dbReference>
<evidence type="ECO:0000256" key="6">
    <source>
        <dbReference type="ARBA" id="ARBA00039017"/>
    </source>
</evidence>
<accession>A0AAV9V2P8</accession>
<evidence type="ECO:0000256" key="5">
    <source>
        <dbReference type="ARBA" id="ARBA00037900"/>
    </source>
</evidence>
<dbReference type="CDD" id="cd01011">
    <property type="entry name" value="nicotinamidase"/>
    <property type="match status" value="1"/>
</dbReference>
<protein>
    <recommendedName>
        <fullName evidence="6">nicotinamidase</fullName>
        <ecNumber evidence="6">3.5.1.19</ecNumber>
    </recommendedName>
    <alternativeName>
        <fullName evidence="7">Nicotinamide deamidase</fullName>
    </alternativeName>
</protein>